<evidence type="ECO:0000256" key="3">
    <source>
        <dbReference type="ARBA" id="ARBA00023002"/>
    </source>
</evidence>
<accession>A0A194USV3</accession>
<reference evidence="5" key="1">
    <citation type="submission" date="2014-12" db="EMBL/GenBank/DDBJ databases">
        <title>Genome Sequence of Valsa Canker Pathogens Uncovers a Specific Adaption of Colonization on Woody Bark.</title>
        <authorList>
            <person name="Yin Z."/>
            <person name="Liu H."/>
            <person name="Gao X."/>
            <person name="Li Z."/>
            <person name="Song N."/>
            <person name="Ke X."/>
            <person name="Dai Q."/>
            <person name="Wu Y."/>
            <person name="Sun Y."/>
            <person name="Xu J.-R."/>
            <person name="Kang Z.K."/>
            <person name="Wang L."/>
            <person name="Huang L."/>
        </authorList>
    </citation>
    <scope>NUCLEOTIDE SEQUENCE [LARGE SCALE GENOMIC DNA]</scope>
    <source>
        <strain evidence="5">SXYL134</strain>
    </source>
</reference>
<proteinExistence type="inferred from homology"/>
<evidence type="ECO:0000256" key="1">
    <source>
        <dbReference type="ARBA" id="ARBA00006484"/>
    </source>
</evidence>
<comment type="similarity">
    <text evidence="1">Belongs to the short-chain dehydrogenases/reductases (SDR) family.</text>
</comment>
<protein>
    <submittedName>
        <fullName evidence="4">Dehydrogenase/reductase SDR family member 13</fullName>
    </submittedName>
</protein>
<organism evidence="4 5">
    <name type="scientific">Cytospora mali</name>
    <name type="common">Apple Valsa canker fungus</name>
    <name type="synonym">Valsa mali</name>
    <dbReference type="NCBI Taxonomy" id="578113"/>
    <lineage>
        <taxon>Eukaryota</taxon>
        <taxon>Fungi</taxon>
        <taxon>Dikarya</taxon>
        <taxon>Ascomycota</taxon>
        <taxon>Pezizomycotina</taxon>
        <taxon>Sordariomycetes</taxon>
        <taxon>Sordariomycetidae</taxon>
        <taxon>Diaporthales</taxon>
        <taxon>Cytosporaceae</taxon>
        <taxon>Cytospora</taxon>
    </lineage>
</organism>
<gene>
    <name evidence="4" type="ORF">VP1G_10639</name>
</gene>
<dbReference type="OrthoDB" id="191139at2759"/>
<keyword evidence="3" id="KW-0560">Oxidoreductase</keyword>
<keyword evidence="2" id="KW-0521">NADP</keyword>
<dbReference type="Proteomes" id="UP000078576">
    <property type="component" value="Unassembled WGS sequence"/>
</dbReference>
<keyword evidence="5" id="KW-1185">Reference proteome</keyword>
<dbReference type="GO" id="GO:0016491">
    <property type="term" value="F:oxidoreductase activity"/>
    <property type="evidence" value="ECO:0007669"/>
    <property type="project" value="UniProtKB-KW"/>
</dbReference>
<name>A0A194USV3_CYTMA</name>
<dbReference type="EMBL" id="KN714676">
    <property type="protein sequence ID" value="KUI54772.1"/>
    <property type="molecule type" value="Genomic_DNA"/>
</dbReference>
<evidence type="ECO:0000313" key="4">
    <source>
        <dbReference type="EMBL" id="KUI54772.1"/>
    </source>
</evidence>
<evidence type="ECO:0000313" key="5">
    <source>
        <dbReference type="Proteomes" id="UP000078576"/>
    </source>
</evidence>
<sequence>MDVLTYVSFDPAKDIPSLEGKVILSTGANEGIGKQSALELSKHNSEEILNPQVVSPVQRYCQSKLANLLYAREAAKRLPQCLQFVSRDPGGIQTGLFMREPGDEQMRTLQTALVPKHCGTV</sequence>
<dbReference type="PANTHER" id="PTHR24320:SF282">
    <property type="entry name" value="WW DOMAIN-CONTAINING OXIDOREDUCTASE"/>
    <property type="match status" value="1"/>
</dbReference>
<dbReference type="AlphaFoldDB" id="A0A194USV3"/>
<evidence type="ECO:0000256" key="2">
    <source>
        <dbReference type="ARBA" id="ARBA00022857"/>
    </source>
</evidence>
<dbReference type="Gene3D" id="3.40.50.720">
    <property type="entry name" value="NAD(P)-binding Rossmann-like Domain"/>
    <property type="match status" value="1"/>
</dbReference>
<dbReference type="STRING" id="694573.A0A194USV3"/>
<dbReference type="PANTHER" id="PTHR24320">
    <property type="entry name" value="RETINOL DEHYDROGENASE"/>
    <property type="match status" value="1"/>
</dbReference>